<keyword evidence="2" id="KW-0067">ATP-binding</keyword>
<dbReference type="GO" id="GO:0000055">
    <property type="term" value="P:ribosomal large subunit export from nucleus"/>
    <property type="evidence" value="ECO:0007669"/>
    <property type="project" value="TreeGrafter"/>
</dbReference>
<reference evidence="3" key="1">
    <citation type="submission" date="2022-06" db="EMBL/GenBank/DDBJ databases">
        <authorList>
            <consortium name="SYNGENTA / RWTH Aachen University"/>
        </authorList>
    </citation>
    <scope>NUCLEOTIDE SEQUENCE</scope>
</reference>
<evidence type="ECO:0000256" key="2">
    <source>
        <dbReference type="ARBA" id="ARBA00022840"/>
    </source>
</evidence>
<gene>
    <name evidence="3" type="ORF">PPACK8108_LOCUS17162</name>
</gene>
<sequence>MSPLLQVEELLDSGIRSGTKNSSSLGSSNPIRVFTFYQNRTDIRLAVEGAMKLFEEAIFRTRDSSDETWQLAIFILGGVCQDHESIPALLRQVTERRILFVFVILDSLHQHNHFAGDEKRNDNSSGSSLIVSMNSVLHVIDGDGKMEIRMERYLDSFPFDYYIIL</sequence>
<evidence type="ECO:0000313" key="4">
    <source>
        <dbReference type="Proteomes" id="UP001153365"/>
    </source>
</evidence>
<organism evidence="3 4">
    <name type="scientific">Phakopsora pachyrhizi</name>
    <name type="common">Asian soybean rust disease fungus</name>
    <dbReference type="NCBI Taxonomy" id="170000"/>
    <lineage>
        <taxon>Eukaryota</taxon>
        <taxon>Fungi</taxon>
        <taxon>Dikarya</taxon>
        <taxon>Basidiomycota</taxon>
        <taxon>Pucciniomycotina</taxon>
        <taxon>Pucciniomycetes</taxon>
        <taxon>Pucciniales</taxon>
        <taxon>Phakopsoraceae</taxon>
        <taxon>Phakopsora</taxon>
    </lineage>
</organism>
<protein>
    <submittedName>
        <fullName evidence="3">Uncharacterized protein</fullName>
    </submittedName>
</protein>
<dbReference type="GO" id="GO:0005524">
    <property type="term" value="F:ATP binding"/>
    <property type="evidence" value="ECO:0007669"/>
    <property type="project" value="UniProtKB-KW"/>
</dbReference>
<keyword evidence="1" id="KW-0547">Nucleotide-binding</keyword>
<dbReference type="GO" id="GO:0005634">
    <property type="term" value="C:nucleus"/>
    <property type="evidence" value="ECO:0007669"/>
    <property type="project" value="TreeGrafter"/>
</dbReference>
<evidence type="ECO:0000313" key="3">
    <source>
        <dbReference type="EMBL" id="CAH7683551.1"/>
    </source>
</evidence>
<accession>A0AAV0B988</accession>
<dbReference type="GO" id="GO:0000027">
    <property type="term" value="P:ribosomal large subunit assembly"/>
    <property type="evidence" value="ECO:0007669"/>
    <property type="project" value="TreeGrafter"/>
</dbReference>
<dbReference type="EMBL" id="CALTRL010004777">
    <property type="protein sequence ID" value="CAH7683551.1"/>
    <property type="molecule type" value="Genomic_DNA"/>
</dbReference>
<dbReference type="PANTHER" id="PTHR48103:SF2">
    <property type="entry name" value="MIDASIN"/>
    <property type="match status" value="1"/>
</dbReference>
<dbReference type="AlphaFoldDB" id="A0AAV0B988"/>
<name>A0AAV0B988_PHAPC</name>
<dbReference type="GO" id="GO:0030687">
    <property type="term" value="C:preribosome, large subunit precursor"/>
    <property type="evidence" value="ECO:0007669"/>
    <property type="project" value="TreeGrafter"/>
</dbReference>
<dbReference type="Proteomes" id="UP001153365">
    <property type="component" value="Unassembled WGS sequence"/>
</dbReference>
<comment type="caution">
    <text evidence="3">The sequence shown here is derived from an EMBL/GenBank/DDBJ whole genome shotgun (WGS) entry which is preliminary data.</text>
</comment>
<proteinExistence type="predicted"/>
<dbReference type="PANTHER" id="PTHR48103">
    <property type="entry name" value="MIDASIN-RELATED"/>
    <property type="match status" value="1"/>
</dbReference>
<evidence type="ECO:0000256" key="1">
    <source>
        <dbReference type="ARBA" id="ARBA00022741"/>
    </source>
</evidence>
<keyword evidence="4" id="KW-1185">Reference proteome</keyword>